<evidence type="ECO:0000256" key="1">
    <source>
        <dbReference type="SAM" id="Phobius"/>
    </source>
</evidence>
<dbReference type="InterPro" id="IPR005182">
    <property type="entry name" value="YdbS-like_PH"/>
</dbReference>
<reference evidence="3 4" key="1">
    <citation type="submission" date="2015-08" db="EMBL/GenBank/DDBJ databases">
        <title>Whole genome sequence of Flavobacterium akiainvivens IK-1T, from decaying Wikstroemia oahuensis, an endemic Hawaiian shrub.</title>
        <authorList>
            <person name="Wan X."/>
            <person name="Hou S."/>
            <person name="Saito J."/>
            <person name="Donachie S."/>
        </authorList>
    </citation>
    <scope>NUCLEOTIDE SEQUENCE [LARGE SCALE GENOMIC DNA]</scope>
    <source>
        <strain evidence="3 4">IK-1</strain>
    </source>
</reference>
<proteinExistence type="predicted"/>
<dbReference type="EMBL" id="LIYD01000005">
    <property type="protein sequence ID" value="KOS05236.1"/>
    <property type="molecule type" value="Genomic_DNA"/>
</dbReference>
<protein>
    <recommendedName>
        <fullName evidence="2">YdbS-like PH domain-containing protein</fullName>
    </recommendedName>
</protein>
<dbReference type="Proteomes" id="UP000037755">
    <property type="component" value="Unassembled WGS sequence"/>
</dbReference>
<dbReference type="RefSeq" id="WP_074961526.1">
    <property type="nucleotide sequence ID" value="NZ_FOYA01000006.1"/>
</dbReference>
<accession>A0A0M9VH67</accession>
<feature type="transmembrane region" description="Helical" evidence="1">
    <location>
        <begin position="191"/>
        <end position="210"/>
    </location>
</feature>
<comment type="caution">
    <text evidence="3">The sequence shown here is derived from an EMBL/GenBank/DDBJ whole genome shotgun (WGS) entry which is preliminary data.</text>
</comment>
<name>A0A0M9VH67_9FLAO</name>
<evidence type="ECO:0000313" key="3">
    <source>
        <dbReference type="EMBL" id="KOS05236.1"/>
    </source>
</evidence>
<evidence type="ECO:0000313" key="4">
    <source>
        <dbReference type="Proteomes" id="UP000037755"/>
    </source>
</evidence>
<dbReference type="PANTHER" id="PTHR34473:SF2">
    <property type="entry name" value="UPF0699 TRANSMEMBRANE PROTEIN YDBT"/>
    <property type="match status" value="1"/>
</dbReference>
<feature type="transmembrane region" description="Helical" evidence="1">
    <location>
        <begin position="362"/>
        <end position="385"/>
    </location>
</feature>
<organism evidence="3 4">
    <name type="scientific">Flavobacterium akiainvivens</name>
    <dbReference type="NCBI Taxonomy" id="1202724"/>
    <lineage>
        <taxon>Bacteria</taxon>
        <taxon>Pseudomonadati</taxon>
        <taxon>Bacteroidota</taxon>
        <taxon>Flavobacteriia</taxon>
        <taxon>Flavobacteriales</taxon>
        <taxon>Flavobacteriaceae</taxon>
        <taxon>Flavobacterium</taxon>
    </lineage>
</organism>
<evidence type="ECO:0000259" key="2">
    <source>
        <dbReference type="Pfam" id="PF03703"/>
    </source>
</evidence>
<sequence length="497" mass="57847">MKNDFSSPQRQSLLGIVVMGTDALQTSIRAWLPLFLLWIVQGRIPKLYLALAFVAILIISLIVGYLQYRNFTFYFDTDNDEFILRKGIINKTRIAIPADKIQNVNITQSLLQKIIKVHGLEVDTAGSNKTEVKIKAISHRQALSLKELLLEEARASVGENEENVERPLEQPQHPFIEISLMSLFKTGITSNYIRSFGVLLAFFISMLQYVDDYFRYTDYDGDVYNDFEEIVVKFMAFVLLFIMFLVVVINLFRTIIRYFNFRITKQNNSLLLSYGLINTRNTIIKPQKVQMVSVSRNYFQKKMDINDLKIRQATDIEVSAEKKKHALEIPGVDEQEKQQLLQFLLEKNPERGEELKPNFRKLVLNCFKALVIPLGIYFTVCALWAEAYDYIYFAVFYAVIVSLLVFFGYRNYRLYVNNDFIIKQSGAWDIQNEFVAPHKIHTVKVTQYFWQKGADVAAVKIYTAGGEMAYGVANYTRLKKYVNYWLYQVETAKQHWM</sequence>
<feature type="transmembrane region" description="Helical" evidence="1">
    <location>
        <begin position="47"/>
        <end position="66"/>
    </location>
</feature>
<keyword evidence="4" id="KW-1185">Reference proteome</keyword>
<feature type="transmembrane region" description="Helical" evidence="1">
    <location>
        <begin position="230"/>
        <end position="252"/>
    </location>
</feature>
<dbReference type="InterPro" id="IPR014529">
    <property type="entry name" value="UCP026631"/>
</dbReference>
<keyword evidence="1" id="KW-0472">Membrane</keyword>
<dbReference type="AlphaFoldDB" id="A0A0M9VH67"/>
<feature type="domain" description="YdbS-like PH" evidence="2">
    <location>
        <begin position="409"/>
        <end position="468"/>
    </location>
</feature>
<dbReference type="PANTHER" id="PTHR34473">
    <property type="entry name" value="UPF0699 TRANSMEMBRANE PROTEIN YDBS"/>
    <property type="match status" value="1"/>
</dbReference>
<feature type="transmembrane region" description="Helical" evidence="1">
    <location>
        <begin position="12"/>
        <end position="41"/>
    </location>
</feature>
<feature type="domain" description="YdbS-like PH" evidence="2">
    <location>
        <begin position="68"/>
        <end position="148"/>
    </location>
</feature>
<dbReference type="Pfam" id="PF03703">
    <property type="entry name" value="bPH_2"/>
    <property type="match status" value="3"/>
</dbReference>
<dbReference type="PATRIC" id="fig|1202724.3.peg.757"/>
<keyword evidence="1" id="KW-0812">Transmembrane</keyword>
<feature type="transmembrane region" description="Helical" evidence="1">
    <location>
        <begin position="391"/>
        <end position="409"/>
    </location>
</feature>
<feature type="domain" description="YdbS-like PH" evidence="2">
    <location>
        <begin position="258"/>
        <end position="339"/>
    </location>
</feature>
<dbReference type="STRING" id="1202724.AM493_03680"/>
<dbReference type="OrthoDB" id="1049931at2"/>
<dbReference type="PIRSF" id="PIRSF026631">
    <property type="entry name" value="UCP026631"/>
    <property type="match status" value="1"/>
</dbReference>
<gene>
    <name evidence="3" type="ORF">AM493_03680</name>
</gene>
<keyword evidence="1" id="KW-1133">Transmembrane helix</keyword>